<comment type="caution">
    <text evidence="1">The sequence shown here is derived from an EMBL/GenBank/DDBJ whole genome shotgun (WGS) entry which is preliminary data.</text>
</comment>
<dbReference type="Gene3D" id="3.40.50.1000">
    <property type="entry name" value="HAD superfamily/HAD-like"/>
    <property type="match status" value="1"/>
</dbReference>
<dbReference type="RefSeq" id="WP_379592322.1">
    <property type="nucleotide sequence ID" value="NZ_JBHTKK010000013.1"/>
</dbReference>
<dbReference type="SUPFAM" id="SSF56784">
    <property type="entry name" value="HAD-like"/>
    <property type="match status" value="1"/>
</dbReference>
<dbReference type="InterPro" id="IPR036412">
    <property type="entry name" value="HAD-like_sf"/>
</dbReference>
<dbReference type="PROSITE" id="PS01228">
    <property type="entry name" value="COF_1"/>
    <property type="match status" value="1"/>
</dbReference>
<dbReference type="NCBIfam" id="TIGR01484">
    <property type="entry name" value="HAD-SF-IIB"/>
    <property type="match status" value="1"/>
</dbReference>
<dbReference type="PANTHER" id="PTHR10000">
    <property type="entry name" value="PHOSPHOSERINE PHOSPHATASE"/>
    <property type="match status" value="1"/>
</dbReference>
<evidence type="ECO:0000313" key="1">
    <source>
        <dbReference type="EMBL" id="MFD1066731.1"/>
    </source>
</evidence>
<dbReference type="Pfam" id="PF08282">
    <property type="entry name" value="Hydrolase_3"/>
    <property type="match status" value="1"/>
</dbReference>
<dbReference type="InterPro" id="IPR000150">
    <property type="entry name" value="Cof"/>
</dbReference>
<gene>
    <name evidence="1" type="ORF">ACFQ19_11905</name>
</gene>
<organism evidence="1 2">
    <name type="scientific">Oceanobacillus locisalsi</name>
    <dbReference type="NCBI Taxonomy" id="546107"/>
    <lineage>
        <taxon>Bacteria</taxon>
        <taxon>Bacillati</taxon>
        <taxon>Bacillota</taxon>
        <taxon>Bacilli</taxon>
        <taxon>Bacillales</taxon>
        <taxon>Bacillaceae</taxon>
        <taxon>Oceanobacillus</taxon>
    </lineage>
</organism>
<sequence>MTKRPVVFFDLDGTLLTSENKVAESSIKAIEKLIENDGIPVLATGRPAFETKKIRAATGIGSAVLMNGQFIVHEGDVIYRNRINPVQLKKLGDYAAQRDVTLCFHTAEQIYTTNDQSDLLKKDCAYSGRKIPVVDDDVYMNKPVYQVEIFIEEGEKEFEEKFPELHIVRNSPYNCDVFSKGVSKATGIKKFLELTGLSKENTYAFGDGLNDLEMFEFVKTSVAMGNSVEEVKETATYVTNAADDGGVAEGLKLCGLIDQLEDEKAE</sequence>
<dbReference type="PROSITE" id="PS01229">
    <property type="entry name" value="COF_2"/>
    <property type="match status" value="1"/>
</dbReference>
<dbReference type="Gene3D" id="3.30.1240.10">
    <property type="match status" value="1"/>
</dbReference>
<dbReference type="Proteomes" id="UP001597041">
    <property type="component" value="Unassembled WGS sequence"/>
</dbReference>
<dbReference type="GO" id="GO:0016787">
    <property type="term" value="F:hydrolase activity"/>
    <property type="evidence" value="ECO:0007669"/>
    <property type="project" value="UniProtKB-KW"/>
</dbReference>
<dbReference type="SFLD" id="SFLDG01140">
    <property type="entry name" value="C2.B:_Phosphomannomutase_and_P"/>
    <property type="match status" value="1"/>
</dbReference>
<dbReference type="PANTHER" id="PTHR10000:SF25">
    <property type="entry name" value="PHOSPHATASE YKRA-RELATED"/>
    <property type="match status" value="1"/>
</dbReference>
<dbReference type="NCBIfam" id="TIGR00099">
    <property type="entry name" value="Cof-subfamily"/>
    <property type="match status" value="1"/>
</dbReference>
<protein>
    <submittedName>
        <fullName evidence="1">Cof-type HAD-IIB family hydrolase</fullName>
    </submittedName>
</protein>
<dbReference type="EMBL" id="JBHTKK010000013">
    <property type="protein sequence ID" value="MFD1066731.1"/>
    <property type="molecule type" value="Genomic_DNA"/>
</dbReference>
<dbReference type="InterPro" id="IPR006379">
    <property type="entry name" value="HAD-SF_hydro_IIB"/>
</dbReference>
<dbReference type="SFLD" id="SFLDS00003">
    <property type="entry name" value="Haloacid_Dehalogenase"/>
    <property type="match status" value="1"/>
</dbReference>
<accession>A0ABW3NJU9</accession>
<proteinExistence type="predicted"/>
<name>A0ABW3NJU9_9BACI</name>
<reference evidence="2" key="1">
    <citation type="journal article" date="2019" name="Int. J. Syst. Evol. Microbiol.">
        <title>The Global Catalogue of Microorganisms (GCM) 10K type strain sequencing project: providing services to taxonomists for standard genome sequencing and annotation.</title>
        <authorList>
            <consortium name="The Broad Institute Genomics Platform"/>
            <consortium name="The Broad Institute Genome Sequencing Center for Infectious Disease"/>
            <person name="Wu L."/>
            <person name="Ma J."/>
        </authorList>
    </citation>
    <scope>NUCLEOTIDE SEQUENCE [LARGE SCALE GENOMIC DNA]</scope>
    <source>
        <strain evidence="2">CCUG 56608</strain>
    </source>
</reference>
<keyword evidence="1" id="KW-0378">Hydrolase</keyword>
<dbReference type="InterPro" id="IPR023214">
    <property type="entry name" value="HAD_sf"/>
</dbReference>
<evidence type="ECO:0000313" key="2">
    <source>
        <dbReference type="Proteomes" id="UP001597041"/>
    </source>
</evidence>
<keyword evidence="2" id="KW-1185">Reference proteome</keyword>